<protein>
    <submittedName>
        <fullName evidence="2">3-methylfumaryl-CoA hydratase</fullName>
    </submittedName>
</protein>
<gene>
    <name evidence="2" type="ORF">SAMN04515678_101113</name>
</gene>
<sequence length="287" mass="31020">MTDADDLAEWIGRKDSAEEVLSHRLATRYHMTFERPGDPPAPGAAAPRLIHWCLAQPVAPMSALGEDGHPALGTFLPPVPLPRRMWAGGEVTFHGDLRVGDRVCRTSRIADIARKEGRSGTLWFVTVAHEITVAGQTRVTERQDLVYRAAGGAGGAAPAAAPPGKHRRRVEPSSTLLFRYSAMTFNGHRIHYDRDHAVRSEGYDGLVVHGPMQAALLLMFAGDLAGRAPDRLSFRGMSPLTDTGGAFHLNAAQVEDGRQALWTARDGGPEAMRAEAGWAEGARAVLR</sequence>
<dbReference type="OrthoDB" id="7183822at2"/>
<keyword evidence="3" id="KW-1185">Reference proteome</keyword>
<reference evidence="2 3" key="1">
    <citation type="submission" date="2016-10" db="EMBL/GenBank/DDBJ databases">
        <authorList>
            <person name="Varghese N."/>
            <person name="Submissions S."/>
        </authorList>
    </citation>
    <scope>NUCLEOTIDE SEQUENCE [LARGE SCALE GENOMIC DNA]</scope>
    <source>
        <strain evidence="3">YIM D21,KCTC 23444,ACCC 10710</strain>
    </source>
</reference>
<dbReference type="Proteomes" id="UP000325289">
    <property type="component" value="Unassembled WGS sequence"/>
</dbReference>
<feature type="domain" description="FAS1-like dehydratase" evidence="1">
    <location>
        <begin position="51"/>
        <end position="136"/>
    </location>
</feature>
<dbReference type="PANTHER" id="PTHR28152:SF1">
    <property type="entry name" value="HYDROXYACYL-THIOESTER DEHYDRATASE TYPE 2, MITOCHONDRIAL"/>
    <property type="match status" value="1"/>
</dbReference>
<dbReference type="Gene3D" id="3.10.129.10">
    <property type="entry name" value="Hotdog Thioesterase"/>
    <property type="match status" value="2"/>
</dbReference>
<proteinExistence type="predicted"/>
<accession>A0A1I1SIQ8</accession>
<organism evidence="2 3">
    <name type="scientific">Roseivivax sediminis</name>
    <dbReference type="NCBI Taxonomy" id="936889"/>
    <lineage>
        <taxon>Bacteria</taxon>
        <taxon>Pseudomonadati</taxon>
        <taxon>Pseudomonadota</taxon>
        <taxon>Alphaproteobacteria</taxon>
        <taxon>Rhodobacterales</taxon>
        <taxon>Roseobacteraceae</taxon>
        <taxon>Roseivivax</taxon>
    </lineage>
</organism>
<dbReference type="SUPFAM" id="SSF54637">
    <property type="entry name" value="Thioesterase/thiol ester dehydrase-isomerase"/>
    <property type="match status" value="2"/>
</dbReference>
<evidence type="ECO:0000313" key="2">
    <source>
        <dbReference type="EMBL" id="SFD44538.1"/>
    </source>
</evidence>
<dbReference type="RefSeq" id="WP_149753931.1">
    <property type="nucleotide sequence ID" value="NZ_FOMS01000001.1"/>
</dbReference>
<dbReference type="PANTHER" id="PTHR28152">
    <property type="entry name" value="HYDROXYACYL-THIOESTER DEHYDRATASE TYPE 2, MITOCHONDRIAL"/>
    <property type="match status" value="1"/>
</dbReference>
<dbReference type="InterPro" id="IPR039569">
    <property type="entry name" value="FAS1-like_DH_region"/>
</dbReference>
<name>A0A1I1SIQ8_9RHOB</name>
<dbReference type="EMBL" id="FOMS01000001">
    <property type="protein sequence ID" value="SFD44538.1"/>
    <property type="molecule type" value="Genomic_DNA"/>
</dbReference>
<dbReference type="InterPro" id="IPR052741">
    <property type="entry name" value="Mitochondrial_HTD2"/>
</dbReference>
<evidence type="ECO:0000259" key="1">
    <source>
        <dbReference type="Pfam" id="PF13452"/>
    </source>
</evidence>
<dbReference type="InterPro" id="IPR029069">
    <property type="entry name" value="HotDog_dom_sf"/>
</dbReference>
<evidence type="ECO:0000313" key="3">
    <source>
        <dbReference type="Proteomes" id="UP000325289"/>
    </source>
</evidence>
<dbReference type="AlphaFoldDB" id="A0A1I1SIQ8"/>
<dbReference type="GO" id="GO:0019171">
    <property type="term" value="F:(3R)-hydroxyacyl-[acyl-carrier-protein] dehydratase activity"/>
    <property type="evidence" value="ECO:0007669"/>
    <property type="project" value="TreeGrafter"/>
</dbReference>
<dbReference type="Pfam" id="PF13452">
    <property type="entry name" value="FAS1_DH_region"/>
    <property type="match status" value="1"/>
</dbReference>